<protein>
    <submittedName>
        <fullName evidence="1">Uncharacterized protein</fullName>
    </submittedName>
</protein>
<accession>A0AA39LZL7</accession>
<proteinExistence type="predicted"/>
<comment type="caution">
    <text evidence="1">The sequence shown here is derived from an EMBL/GenBank/DDBJ whole genome shotgun (WGS) entry which is preliminary data.</text>
</comment>
<keyword evidence="2" id="KW-1185">Reference proteome</keyword>
<sequence>MNLVKMERFFCRRNAPVTEASERSCLVLNDLDEQGVKAFDNVPKFFQEWKIDCVRGLVQPLTKLLLDHLQSQKLYYVSISKSDVDDRMFEALADLFCNRRDAAITVEEHENAIAKPASHVVRRTVTSPYVKKIKSNIKFVKKGKSDYLYEEAKKD</sequence>
<organism evidence="1 2">
    <name type="scientific">Steinernema hermaphroditum</name>
    <dbReference type="NCBI Taxonomy" id="289476"/>
    <lineage>
        <taxon>Eukaryota</taxon>
        <taxon>Metazoa</taxon>
        <taxon>Ecdysozoa</taxon>
        <taxon>Nematoda</taxon>
        <taxon>Chromadorea</taxon>
        <taxon>Rhabditida</taxon>
        <taxon>Tylenchina</taxon>
        <taxon>Panagrolaimomorpha</taxon>
        <taxon>Strongyloidoidea</taxon>
        <taxon>Steinernematidae</taxon>
        <taxon>Steinernema</taxon>
    </lineage>
</organism>
<evidence type="ECO:0000313" key="2">
    <source>
        <dbReference type="Proteomes" id="UP001175271"/>
    </source>
</evidence>
<dbReference type="EMBL" id="JAUCMV010000002">
    <property type="protein sequence ID" value="KAK0415413.1"/>
    <property type="molecule type" value="Genomic_DNA"/>
</dbReference>
<evidence type="ECO:0000313" key="1">
    <source>
        <dbReference type="EMBL" id="KAK0415413.1"/>
    </source>
</evidence>
<reference evidence="1" key="1">
    <citation type="submission" date="2023-06" db="EMBL/GenBank/DDBJ databases">
        <title>Genomic analysis of the entomopathogenic nematode Steinernema hermaphroditum.</title>
        <authorList>
            <person name="Schwarz E.M."/>
            <person name="Heppert J.K."/>
            <person name="Baniya A."/>
            <person name="Schwartz H.T."/>
            <person name="Tan C.-H."/>
            <person name="Antoshechkin I."/>
            <person name="Sternberg P.W."/>
            <person name="Goodrich-Blair H."/>
            <person name="Dillman A.R."/>
        </authorList>
    </citation>
    <scope>NUCLEOTIDE SEQUENCE</scope>
    <source>
        <strain evidence="1">PS9179</strain>
        <tissue evidence="1">Whole animal</tissue>
    </source>
</reference>
<dbReference type="AlphaFoldDB" id="A0AA39LZL7"/>
<name>A0AA39LZL7_9BILA</name>
<dbReference type="Proteomes" id="UP001175271">
    <property type="component" value="Unassembled WGS sequence"/>
</dbReference>
<gene>
    <name evidence="1" type="ORF">QR680_011936</name>
</gene>